<comment type="caution">
    <text evidence="5">The sequence shown here is derived from an EMBL/GenBank/DDBJ whole genome shotgun (WGS) entry which is preliminary data.</text>
</comment>
<dbReference type="Proteomes" id="UP001549104">
    <property type="component" value="Unassembled WGS sequence"/>
</dbReference>
<name>A0ABV2K6K5_SPOPS</name>
<dbReference type="InterPro" id="IPR003778">
    <property type="entry name" value="CT_A_B"/>
</dbReference>
<keyword evidence="3" id="KW-0067">ATP-binding</keyword>
<evidence type="ECO:0000313" key="5">
    <source>
        <dbReference type="EMBL" id="MET3655699.1"/>
    </source>
</evidence>
<sequence>MIPLFRVVKSGVYATIQDQGRFGFRRFGMPVAGPMDREAFQLGQDIIGNDEGTNALELFLGGLMIEVLTDHKIVIAGADLGAMIDGETPAPLWKTFQIWKGQTISFTKPISGAIAYIIPDGGYAVKEILGSSSSYPRGLIGETVKKETLLYANSLKQKRLNRGLLVDKIPNYTEDITIELFKSPHMDLFEKSSVNTFLNSSYTYRGGDRMGYYFNGPPLEFIESGDIVSEATQFGTVQVPTNGQPIILMADAQTTGGYATIGTVAKADLPKVAQLKNGGTIRFVYRMHDLV</sequence>
<evidence type="ECO:0000256" key="3">
    <source>
        <dbReference type="ARBA" id="ARBA00022840"/>
    </source>
</evidence>
<dbReference type="EMBL" id="JBEPME010000001">
    <property type="protein sequence ID" value="MET3655699.1"/>
    <property type="molecule type" value="Genomic_DNA"/>
</dbReference>
<protein>
    <submittedName>
        <fullName evidence="5">Biotin-dependent carboxylase-like uncharacterized protein</fullName>
    </submittedName>
</protein>
<dbReference type="NCBIfam" id="TIGR00724">
    <property type="entry name" value="urea_amlyse_rel"/>
    <property type="match status" value="1"/>
</dbReference>
<feature type="domain" description="Carboxyltransferase" evidence="4">
    <location>
        <begin position="26"/>
        <end position="290"/>
    </location>
</feature>
<evidence type="ECO:0000256" key="1">
    <source>
        <dbReference type="ARBA" id="ARBA00022741"/>
    </source>
</evidence>
<evidence type="ECO:0000256" key="2">
    <source>
        <dbReference type="ARBA" id="ARBA00022801"/>
    </source>
</evidence>
<keyword evidence="6" id="KW-1185">Reference proteome</keyword>
<dbReference type="SUPFAM" id="SSF50891">
    <property type="entry name" value="Cyclophilin-like"/>
    <property type="match status" value="1"/>
</dbReference>
<reference evidence="5 6" key="1">
    <citation type="submission" date="2024-06" db="EMBL/GenBank/DDBJ databases">
        <title>Sorghum-associated microbial communities from plants grown in Nebraska, USA.</title>
        <authorList>
            <person name="Schachtman D."/>
        </authorList>
    </citation>
    <scope>NUCLEOTIDE SEQUENCE [LARGE SCALE GENOMIC DNA]</scope>
    <source>
        <strain evidence="5 6">1288</strain>
    </source>
</reference>
<dbReference type="PANTHER" id="PTHR43309">
    <property type="entry name" value="5-OXOPROLINASE SUBUNIT C"/>
    <property type="match status" value="1"/>
</dbReference>
<dbReference type="Pfam" id="PF02626">
    <property type="entry name" value="CT_A_B"/>
    <property type="match status" value="1"/>
</dbReference>
<dbReference type="RefSeq" id="WP_187045649.1">
    <property type="nucleotide sequence ID" value="NZ_JBEPME010000001.1"/>
</dbReference>
<evidence type="ECO:0000313" key="6">
    <source>
        <dbReference type="Proteomes" id="UP001549104"/>
    </source>
</evidence>
<gene>
    <name evidence="5" type="ORF">ABIC55_000783</name>
</gene>
<keyword evidence="1" id="KW-0547">Nucleotide-binding</keyword>
<dbReference type="SMART" id="SM00797">
    <property type="entry name" value="AHS2"/>
    <property type="match status" value="1"/>
</dbReference>
<dbReference type="InterPro" id="IPR052708">
    <property type="entry name" value="PxpC"/>
</dbReference>
<proteinExistence type="predicted"/>
<dbReference type="InterPro" id="IPR029000">
    <property type="entry name" value="Cyclophilin-like_dom_sf"/>
</dbReference>
<dbReference type="Gene3D" id="2.40.100.10">
    <property type="entry name" value="Cyclophilin-like"/>
    <property type="match status" value="1"/>
</dbReference>
<evidence type="ECO:0000259" key="4">
    <source>
        <dbReference type="SMART" id="SM00797"/>
    </source>
</evidence>
<accession>A0ABV2K6K5</accession>
<dbReference type="PANTHER" id="PTHR43309:SF5">
    <property type="entry name" value="5-OXOPROLINASE SUBUNIT C"/>
    <property type="match status" value="1"/>
</dbReference>
<organism evidence="5 6">
    <name type="scientific">Sporosarcina psychrophila</name>
    <name type="common">Bacillus psychrophilus</name>
    <dbReference type="NCBI Taxonomy" id="1476"/>
    <lineage>
        <taxon>Bacteria</taxon>
        <taxon>Bacillati</taxon>
        <taxon>Bacillota</taxon>
        <taxon>Bacilli</taxon>
        <taxon>Bacillales</taxon>
        <taxon>Caryophanaceae</taxon>
        <taxon>Sporosarcina</taxon>
    </lineage>
</organism>
<keyword evidence="2" id="KW-0378">Hydrolase</keyword>